<reference evidence="3 4" key="1">
    <citation type="submission" date="2023-05" db="EMBL/GenBank/DDBJ databases">
        <authorList>
            <person name="Gao F."/>
        </authorList>
    </citation>
    <scope>NUCLEOTIDE SEQUENCE [LARGE SCALE GENOMIC DNA]</scope>
    <source>
        <strain evidence="3 4">MIMF12</strain>
    </source>
</reference>
<evidence type="ECO:0000256" key="1">
    <source>
        <dbReference type="ARBA" id="ARBA00023172"/>
    </source>
</evidence>
<dbReference type="Proteomes" id="UP001302059">
    <property type="component" value="Unassembled WGS sequence"/>
</dbReference>
<evidence type="ECO:0000313" key="3">
    <source>
        <dbReference type="EMBL" id="MDL2342707.1"/>
    </source>
</evidence>
<dbReference type="PANTHER" id="PTHR30349:SF64">
    <property type="entry name" value="PROPHAGE INTEGRASE INTD-RELATED"/>
    <property type="match status" value="1"/>
</dbReference>
<dbReference type="Gene3D" id="1.10.443.10">
    <property type="entry name" value="Intergrase catalytic core"/>
    <property type="match status" value="1"/>
</dbReference>
<evidence type="ECO:0000313" key="4">
    <source>
        <dbReference type="Proteomes" id="UP001302059"/>
    </source>
</evidence>
<comment type="caution">
    <text evidence="3">The sequence shown here is derived from an EMBL/GenBank/DDBJ whole genome shotgun (WGS) entry which is preliminary data.</text>
</comment>
<dbReference type="SUPFAM" id="SSF56349">
    <property type="entry name" value="DNA breaking-rejoining enzymes"/>
    <property type="match status" value="1"/>
</dbReference>
<dbReference type="RefSeq" id="WP_285520737.1">
    <property type="nucleotide sequence ID" value="NZ_JASNGB010000003.1"/>
</dbReference>
<dbReference type="CDD" id="cd01189">
    <property type="entry name" value="INT_ICEBs1_C_like"/>
    <property type="match status" value="1"/>
</dbReference>
<keyword evidence="4" id="KW-1185">Reference proteome</keyword>
<sequence>MAERTTHGYAIALGLRTGMRIGEVYGLRWVHVHLQEGALRVEEVLSTHGEGSRTVTHPKTDKSRRRVPLAPAVVELLREVKALQAEQGHPDANYVFTTRRGKMQHPGNGNRVLKRLTHRLGIPSHSFHALRHGFVSLAAKQGFSLEEVAVYVGHSDSGTTRRVYLHFWPEHQKPIALDI</sequence>
<name>A0ABT7JDS2_9DEIO</name>
<organism evidence="3 4">
    <name type="scientific">Deinococcus rhizophilus</name>
    <dbReference type="NCBI Taxonomy" id="3049544"/>
    <lineage>
        <taxon>Bacteria</taxon>
        <taxon>Thermotogati</taxon>
        <taxon>Deinococcota</taxon>
        <taxon>Deinococci</taxon>
        <taxon>Deinococcales</taxon>
        <taxon>Deinococcaceae</taxon>
        <taxon>Deinococcus</taxon>
    </lineage>
</organism>
<evidence type="ECO:0000259" key="2">
    <source>
        <dbReference type="PROSITE" id="PS51898"/>
    </source>
</evidence>
<dbReference type="InterPro" id="IPR002104">
    <property type="entry name" value="Integrase_catalytic"/>
</dbReference>
<dbReference type="Pfam" id="PF00589">
    <property type="entry name" value="Phage_integrase"/>
    <property type="match status" value="1"/>
</dbReference>
<proteinExistence type="predicted"/>
<dbReference type="EMBL" id="JASNGB010000003">
    <property type="protein sequence ID" value="MDL2342707.1"/>
    <property type="molecule type" value="Genomic_DNA"/>
</dbReference>
<dbReference type="PROSITE" id="PS51898">
    <property type="entry name" value="TYR_RECOMBINASE"/>
    <property type="match status" value="1"/>
</dbReference>
<dbReference type="InterPro" id="IPR011010">
    <property type="entry name" value="DNA_brk_join_enz"/>
</dbReference>
<gene>
    <name evidence="3" type="ORF">QOL99_00940</name>
</gene>
<dbReference type="PANTHER" id="PTHR30349">
    <property type="entry name" value="PHAGE INTEGRASE-RELATED"/>
    <property type="match status" value="1"/>
</dbReference>
<dbReference type="InterPro" id="IPR013762">
    <property type="entry name" value="Integrase-like_cat_sf"/>
</dbReference>
<keyword evidence="1" id="KW-0233">DNA recombination</keyword>
<accession>A0ABT7JDS2</accession>
<dbReference type="InterPro" id="IPR050090">
    <property type="entry name" value="Tyrosine_recombinase_XerCD"/>
</dbReference>
<feature type="domain" description="Tyr recombinase" evidence="2">
    <location>
        <begin position="1"/>
        <end position="177"/>
    </location>
</feature>
<protein>
    <submittedName>
        <fullName evidence="3">Site-specific integrase</fullName>
    </submittedName>
</protein>